<dbReference type="KEGG" id="bnm:BALAC2494_01987"/>
<name>A0A806FR77_BIFAN</name>
<dbReference type="Proteomes" id="UP000008394">
    <property type="component" value="Chromosome"/>
</dbReference>
<dbReference type="EMBL" id="CP002915">
    <property type="protein sequence ID" value="AEK29651.1"/>
    <property type="molecule type" value="Genomic_DNA"/>
</dbReference>
<evidence type="ECO:0000313" key="2">
    <source>
        <dbReference type="Proteomes" id="UP000008394"/>
    </source>
</evidence>
<protein>
    <submittedName>
        <fullName evidence="1">Uncharacterized protein</fullName>
    </submittedName>
</protein>
<reference evidence="1 2" key="1">
    <citation type="journal article" date="2011" name="J. Bacteriol.">
        <title>Genome Sequence of the Probiotic Strain Bifidobacterium animalis subsp. lactis CNCM I-2494.</title>
        <authorList>
            <person name="Chervaux C."/>
            <person name="Grimaldi C."/>
            <person name="Bolotin A."/>
            <person name="Quinquis B."/>
            <person name="Legrain-Raspaud S."/>
            <person name="van Hylckama Vlieg J.E."/>
            <person name="Denariaz G."/>
            <person name="Smokvina T."/>
        </authorList>
    </citation>
    <scope>NUCLEOTIDE SEQUENCE [LARGE SCALE GENOMIC DNA]</scope>
    <source>
        <strain evidence="1 2">CNCM I-2494</strain>
    </source>
</reference>
<evidence type="ECO:0000313" key="1">
    <source>
        <dbReference type="EMBL" id="AEK29651.1"/>
    </source>
</evidence>
<accession>A0A806FR77</accession>
<sequence>MHRFVISADCPHDKPVHSRAYLPYEIADSSFGALQADTPWRRV</sequence>
<dbReference type="AlphaFoldDB" id="A0A806FR77"/>
<gene>
    <name evidence="1" type="ORF">BALAC2494_01987</name>
</gene>
<proteinExistence type="predicted"/>
<organism evidence="1 2">
    <name type="scientific">Bifidobacterium animalis subsp. lactis CNCM I-2494</name>
    <dbReference type="NCBI Taxonomy" id="1042403"/>
    <lineage>
        <taxon>Bacteria</taxon>
        <taxon>Bacillati</taxon>
        <taxon>Actinomycetota</taxon>
        <taxon>Actinomycetes</taxon>
        <taxon>Bifidobacteriales</taxon>
        <taxon>Bifidobacteriaceae</taxon>
        <taxon>Bifidobacterium</taxon>
    </lineage>
</organism>